<dbReference type="RefSeq" id="WP_369596483.1">
    <property type="nucleotide sequence ID" value="NZ_FNHU01000017.1"/>
</dbReference>
<dbReference type="InterPro" id="IPR012337">
    <property type="entry name" value="RNaseH-like_sf"/>
</dbReference>
<dbReference type="GO" id="GO:0015074">
    <property type="term" value="P:DNA integration"/>
    <property type="evidence" value="ECO:0007669"/>
    <property type="project" value="InterPro"/>
</dbReference>
<dbReference type="PANTHER" id="PTHR46889:SF4">
    <property type="entry name" value="TRANSPOSASE INSO FOR INSERTION SEQUENCE ELEMENT IS911B-RELATED"/>
    <property type="match status" value="1"/>
</dbReference>
<feature type="region of interest" description="Disordered" evidence="2">
    <location>
        <begin position="20"/>
        <end position="41"/>
    </location>
</feature>
<evidence type="ECO:0000259" key="4">
    <source>
        <dbReference type="Pfam" id="PF13276"/>
    </source>
</evidence>
<dbReference type="AlphaFoldDB" id="A0A1G9ZDU3"/>
<dbReference type="InterPro" id="IPR048020">
    <property type="entry name" value="Transpos_IS3"/>
</dbReference>
<proteinExistence type="predicted"/>
<dbReference type="InterPro" id="IPR036397">
    <property type="entry name" value="RNaseH_sf"/>
</dbReference>
<dbReference type="InterPro" id="IPR050900">
    <property type="entry name" value="Transposase_IS3/IS150/IS904"/>
</dbReference>
<name>A0A1G9ZDU3_9ACTO</name>
<feature type="domain" description="HTH-like" evidence="4">
    <location>
        <begin position="166"/>
        <end position="227"/>
    </location>
</feature>
<dbReference type="EMBL" id="FNHU01000017">
    <property type="protein sequence ID" value="SDN19562.1"/>
    <property type="molecule type" value="Genomic_DNA"/>
</dbReference>
<dbReference type="GO" id="GO:0006313">
    <property type="term" value="P:DNA transposition"/>
    <property type="evidence" value="ECO:0007669"/>
    <property type="project" value="InterPro"/>
</dbReference>
<dbReference type="InterPro" id="IPR036388">
    <property type="entry name" value="WH-like_DNA-bd_sf"/>
</dbReference>
<dbReference type="Gene3D" id="3.30.420.10">
    <property type="entry name" value="Ribonuclease H-like superfamily/Ribonuclease H"/>
    <property type="match status" value="1"/>
</dbReference>
<comment type="function">
    <text evidence="1">Involved in the transposition of the insertion sequence.</text>
</comment>
<reference evidence="5 6" key="1">
    <citation type="submission" date="2016-10" db="EMBL/GenBank/DDBJ databases">
        <authorList>
            <person name="de Groot N.N."/>
        </authorList>
    </citation>
    <scope>NUCLEOTIDE SEQUENCE [LARGE SCALE GENOMIC DNA]</scope>
    <source>
        <strain evidence="5 6">KPR-7B</strain>
    </source>
</reference>
<dbReference type="Pfam" id="PF00665">
    <property type="entry name" value="rve"/>
    <property type="match status" value="1"/>
</dbReference>
<evidence type="ECO:0000256" key="2">
    <source>
        <dbReference type="SAM" id="MobiDB-lite"/>
    </source>
</evidence>
<evidence type="ECO:0000259" key="3">
    <source>
        <dbReference type="Pfam" id="PF00665"/>
    </source>
</evidence>
<feature type="region of interest" description="Disordered" evidence="2">
    <location>
        <begin position="309"/>
        <end position="335"/>
    </location>
</feature>
<dbReference type="InterPro" id="IPR025948">
    <property type="entry name" value="HTH-like_dom"/>
</dbReference>
<accession>A0A1G9ZDU3</accession>
<sequence length="363" mass="40232">MEAVNTRKDHCHECTKEVSRGAAGAGYPDGCAGARRDPERSKGAIRRIAEELGVHPEALRTWVKKAEIDAGARPGTTSEDAQRIRQLEADKPRTAQGERHLEERVGFLRGGARPPVPLICEYIDSHAGRSSGPVPICQALTSAGVKIAPSTYYASRTRPPSARTVRDQALKAEISRVHENNYCVLGARKMHAMLNRPDAAHGLGHVARCTIERLMRAMGLHGIRRAKSPRTTRSAPKEQCPADLVNRHFSAFRPNELWVADITYVRTMSGWVYVAFVTDVYSRRIIGWQTSTSLYTDLALGRPEDGYLAAPARGRGPEGADSPLRPRGRCTGRSVTGRPCRTVMRWPRWVPRAIPTITRWPRP</sequence>
<dbReference type="InterPro" id="IPR002514">
    <property type="entry name" value="Transposase_8"/>
</dbReference>
<dbReference type="GO" id="GO:0003677">
    <property type="term" value="F:DNA binding"/>
    <property type="evidence" value="ECO:0007669"/>
    <property type="project" value="InterPro"/>
</dbReference>
<gene>
    <name evidence="5" type="ORF">SAMN04487766_11731</name>
</gene>
<organism evidence="5 6">
    <name type="scientific">Actinomyces ruminicola</name>
    <dbReference type="NCBI Taxonomy" id="332524"/>
    <lineage>
        <taxon>Bacteria</taxon>
        <taxon>Bacillati</taxon>
        <taxon>Actinomycetota</taxon>
        <taxon>Actinomycetes</taxon>
        <taxon>Actinomycetales</taxon>
        <taxon>Actinomycetaceae</taxon>
        <taxon>Actinomyces</taxon>
    </lineage>
</organism>
<feature type="domain" description="Integrase catalytic" evidence="3">
    <location>
        <begin position="253"/>
        <end position="293"/>
    </location>
</feature>
<dbReference type="Pfam" id="PF01527">
    <property type="entry name" value="HTH_Tnp_1"/>
    <property type="match status" value="1"/>
</dbReference>
<evidence type="ECO:0000256" key="1">
    <source>
        <dbReference type="ARBA" id="ARBA00002286"/>
    </source>
</evidence>
<protein>
    <submittedName>
        <fullName evidence="5">Transposase</fullName>
    </submittedName>
</protein>
<evidence type="ECO:0000313" key="6">
    <source>
        <dbReference type="Proteomes" id="UP000199671"/>
    </source>
</evidence>
<dbReference type="SUPFAM" id="SSF53098">
    <property type="entry name" value="Ribonuclease H-like"/>
    <property type="match status" value="1"/>
</dbReference>
<dbReference type="NCBIfam" id="NF033516">
    <property type="entry name" value="transpos_IS3"/>
    <property type="match status" value="1"/>
</dbReference>
<dbReference type="Proteomes" id="UP000199671">
    <property type="component" value="Unassembled WGS sequence"/>
</dbReference>
<dbReference type="Pfam" id="PF13276">
    <property type="entry name" value="HTH_21"/>
    <property type="match status" value="1"/>
</dbReference>
<dbReference type="InterPro" id="IPR001584">
    <property type="entry name" value="Integrase_cat-core"/>
</dbReference>
<dbReference type="GO" id="GO:0004803">
    <property type="term" value="F:transposase activity"/>
    <property type="evidence" value="ECO:0007669"/>
    <property type="project" value="InterPro"/>
</dbReference>
<evidence type="ECO:0000313" key="5">
    <source>
        <dbReference type="EMBL" id="SDN19562.1"/>
    </source>
</evidence>
<dbReference type="Gene3D" id="1.10.10.10">
    <property type="entry name" value="Winged helix-like DNA-binding domain superfamily/Winged helix DNA-binding domain"/>
    <property type="match status" value="1"/>
</dbReference>
<dbReference type="PANTHER" id="PTHR46889">
    <property type="entry name" value="TRANSPOSASE INSF FOR INSERTION SEQUENCE IS3B-RELATED"/>
    <property type="match status" value="1"/>
</dbReference>